<accession>A0A5J4NEA3</accession>
<keyword evidence="3" id="KW-1185">Reference proteome</keyword>
<evidence type="ECO:0000313" key="2">
    <source>
        <dbReference type="EMBL" id="KAA3673804.1"/>
    </source>
</evidence>
<reference evidence="2 3" key="1">
    <citation type="journal article" date="2019" name="Gigascience">
        <title>Whole-genome sequence of the oriental lung fluke Paragonimus westermani.</title>
        <authorList>
            <person name="Oey H."/>
            <person name="Zakrzewski M."/>
            <person name="Narain K."/>
            <person name="Devi K.R."/>
            <person name="Agatsuma T."/>
            <person name="Nawaratna S."/>
            <person name="Gobert G.N."/>
            <person name="Jones M.K."/>
            <person name="Ragan M.A."/>
            <person name="McManus D.P."/>
            <person name="Krause L."/>
        </authorList>
    </citation>
    <scope>NUCLEOTIDE SEQUENCE [LARGE SCALE GENOMIC DNA]</scope>
    <source>
        <strain evidence="2 3">IND2009</strain>
    </source>
</reference>
<evidence type="ECO:0000313" key="3">
    <source>
        <dbReference type="Proteomes" id="UP000324629"/>
    </source>
</evidence>
<feature type="non-terminal residue" evidence="2">
    <location>
        <position position="1"/>
    </location>
</feature>
<dbReference type="InterPro" id="IPR051147">
    <property type="entry name" value="CFAP_domain-containing"/>
</dbReference>
<evidence type="ECO:0000256" key="1">
    <source>
        <dbReference type="SAM" id="MobiDB-lite"/>
    </source>
</evidence>
<protein>
    <submittedName>
        <fullName evidence="2">Uncharacterized protein</fullName>
    </submittedName>
</protein>
<organism evidence="2 3">
    <name type="scientific">Paragonimus westermani</name>
    <dbReference type="NCBI Taxonomy" id="34504"/>
    <lineage>
        <taxon>Eukaryota</taxon>
        <taxon>Metazoa</taxon>
        <taxon>Spiralia</taxon>
        <taxon>Lophotrochozoa</taxon>
        <taxon>Platyhelminthes</taxon>
        <taxon>Trematoda</taxon>
        <taxon>Digenea</taxon>
        <taxon>Plagiorchiida</taxon>
        <taxon>Troglotremata</taxon>
        <taxon>Troglotrematidae</taxon>
        <taxon>Paragonimus</taxon>
    </lineage>
</organism>
<dbReference type="PANTHER" id="PTHR21683">
    <property type="entry name" value="COILED-COIL DOMAIN-CONTAINING PROTEIN 42 LIKE-2-LIKE-RELATED"/>
    <property type="match status" value="1"/>
</dbReference>
<feature type="compositionally biased region" description="Basic and acidic residues" evidence="1">
    <location>
        <begin position="121"/>
        <end position="131"/>
    </location>
</feature>
<dbReference type="Proteomes" id="UP000324629">
    <property type="component" value="Unassembled WGS sequence"/>
</dbReference>
<sequence length="148" mass="17244">DFTFAGLNKSEQEQILKDLHVQIQEVYRTCIQKADASLSSLQLLKEIESKMIGLLQMMQKFPQETVMGALKSKEKAHRLDVKQERKLEQRKNQEERIRKALERAKADPKKCTGRRLMTRSEPPKIERDDLKNSAQLSKEEEELAFLFG</sequence>
<dbReference type="AlphaFoldDB" id="A0A5J4NEA3"/>
<dbReference type="EMBL" id="QNGE01003629">
    <property type="protein sequence ID" value="KAA3673804.1"/>
    <property type="molecule type" value="Genomic_DNA"/>
</dbReference>
<feature type="region of interest" description="Disordered" evidence="1">
    <location>
        <begin position="105"/>
        <end position="133"/>
    </location>
</feature>
<comment type="caution">
    <text evidence="2">The sequence shown here is derived from an EMBL/GenBank/DDBJ whole genome shotgun (WGS) entry which is preliminary data.</text>
</comment>
<gene>
    <name evidence="2" type="ORF">DEA37_0014717</name>
</gene>
<proteinExistence type="predicted"/>
<name>A0A5J4NEA3_9TREM</name>
<dbReference type="PANTHER" id="PTHR21683:SF3">
    <property type="entry name" value="CILIA AND FLAGELLA ASSOCIATED PROTEIN 100"/>
    <property type="match status" value="1"/>
</dbReference>